<feature type="region of interest" description="Disordered" evidence="5">
    <location>
        <begin position="1"/>
        <end position="21"/>
    </location>
</feature>
<evidence type="ECO:0000256" key="1">
    <source>
        <dbReference type="ARBA" id="ARBA00004123"/>
    </source>
</evidence>
<keyword evidence="2" id="KW-0217">Developmental protein</keyword>
<feature type="compositionally biased region" description="Basic and acidic residues" evidence="5">
    <location>
        <begin position="253"/>
        <end position="268"/>
    </location>
</feature>
<protein>
    <recommendedName>
        <fullName evidence="8">Protein downstream neighbor of son homolog</fullName>
    </recommendedName>
</protein>
<evidence type="ECO:0000256" key="2">
    <source>
        <dbReference type="ARBA" id="ARBA00022473"/>
    </source>
</evidence>
<dbReference type="SMR" id="A0A482XKR3"/>
<dbReference type="EMBL" id="QKKF02006119">
    <property type="protein sequence ID" value="RZF46506.1"/>
    <property type="molecule type" value="Genomic_DNA"/>
</dbReference>
<organism evidence="6 7">
    <name type="scientific">Laodelphax striatellus</name>
    <name type="common">Small brown planthopper</name>
    <name type="synonym">Delphax striatella</name>
    <dbReference type="NCBI Taxonomy" id="195883"/>
    <lineage>
        <taxon>Eukaryota</taxon>
        <taxon>Metazoa</taxon>
        <taxon>Ecdysozoa</taxon>
        <taxon>Arthropoda</taxon>
        <taxon>Hexapoda</taxon>
        <taxon>Insecta</taxon>
        <taxon>Pterygota</taxon>
        <taxon>Neoptera</taxon>
        <taxon>Paraneoptera</taxon>
        <taxon>Hemiptera</taxon>
        <taxon>Auchenorrhyncha</taxon>
        <taxon>Fulgoroidea</taxon>
        <taxon>Delphacidae</taxon>
        <taxon>Criomorphinae</taxon>
        <taxon>Laodelphax</taxon>
    </lineage>
</organism>
<feature type="compositionally biased region" description="Acidic residues" evidence="5">
    <location>
        <begin position="269"/>
        <end position="282"/>
    </location>
</feature>
<accession>A0A482XKR3</accession>
<dbReference type="GO" id="GO:0033260">
    <property type="term" value="P:nuclear DNA replication"/>
    <property type="evidence" value="ECO:0007669"/>
    <property type="project" value="TreeGrafter"/>
</dbReference>
<dbReference type="PANTHER" id="PTHR12972:SF0">
    <property type="entry name" value="PROTEIN DOWNSTREAM NEIGHBOR OF SON"/>
    <property type="match status" value="1"/>
</dbReference>
<dbReference type="OrthoDB" id="534063at2759"/>
<proteinExistence type="inferred from homology"/>
<reference evidence="6 7" key="1">
    <citation type="journal article" date="2017" name="Gigascience">
        <title>Genome sequence of the small brown planthopper, Laodelphax striatellus.</title>
        <authorList>
            <person name="Zhu J."/>
            <person name="Jiang F."/>
            <person name="Wang X."/>
            <person name="Yang P."/>
            <person name="Bao Y."/>
            <person name="Zhao W."/>
            <person name="Wang W."/>
            <person name="Lu H."/>
            <person name="Wang Q."/>
            <person name="Cui N."/>
            <person name="Li J."/>
            <person name="Chen X."/>
            <person name="Luo L."/>
            <person name="Yu J."/>
            <person name="Kang L."/>
            <person name="Cui F."/>
        </authorList>
    </citation>
    <scope>NUCLEOTIDE SEQUENCE [LARGE SCALE GENOMIC DNA]</scope>
    <source>
        <strain evidence="6">Lst14</strain>
    </source>
</reference>
<dbReference type="GO" id="GO:0005634">
    <property type="term" value="C:nucleus"/>
    <property type="evidence" value="ECO:0007669"/>
    <property type="project" value="UniProtKB-SubCell"/>
</dbReference>
<evidence type="ECO:0008006" key="8">
    <source>
        <dbReference type="Google" id="ProtNLM"/>
    </source>
</evidence>
<comment type="subcellular location">
    <subcellularLocation>
        <location evidence="1">Nucleus</location>
    </subcellularLocation>
</comment>
<gene>
    <name evidence="6" type="ORF">LSTR_LSTR009288</name>
</gene>
<sequence>MDAAPKHQVVGGTPAGWQRPTDVMRRFQVHRVRARALQNRITQPIQKKPFSEPLTSKPLESSQKRPRFDDDDDSKPSEDVMTTQKGSIPVDWKLRTRARFLSEKPLPSFNKMKPSEQASGITGFVRCMSHERLDTGASARFHECCLVWQTPSLPWVELCPRPVAASSSPAALAAPQKDALHRAWTDSLYSVFQLVRAQQCPYFYILGDTFTCLFRASGICGQSETNAAMVPTTRGLRKKLQAEEISYTMPLRREEEVAKKEGGEKKEEGEEEEGEEGDDAEEWLQSMGVAEEEVKRLRSMDDEEDIRKSGKDGGQDSLIYVEGIEAQALFNWLLNCKAVTVGSGIPPTILSPVAFLGATLKPLTVRTGQVGGFCSVEVRGPLLPNAIHALCRVLSSIVPEFAATFATLDSTSAFALMDKQSSDKKPEPDVEDPQAAFNRVNLRDCGLTPDILPSFCTASNVHTFDSLKYSEEKFSWVSDSKS</sequence>
<evidence type="ECO:0000256" key="3">
    <source>
        <dbReference type="ARBA" id="ARBA00023242"/>
    </source>
</evidence>
<feature type="region of interest" description="Disordered" evidence="5">
    <location>
        <begin position="253"/>
        <end position="282"/>
    </location>
</feature>
<keyword evidence="3" id="KW-0539">Nucleus</keyword>
<dbReference type="STRING" id="195883.A0A482XKR3"/>
<dbReference type="AlphaFoldDB" id="A0A482XKR3"/>
<comment type="similarity">
    <text evidence="4">Belongs to the DONSON family.</text>
</comment>
<dbReference type="PANTHER" id="PTHR12972">
    <property type="entry name" value="DOWNSTREAM NEIGHBOR OF SON"/>
    <property type="match status" value="1"/>
</dbReference>
<comment type="caution">
    <text evidence="6">The sequence shown here is derived from an EMBL/GenBank/DDBJ whole genome shotgun (WGS) entry which is preliminary data.</text>
</comment>
<feature type="compositionally biased region" description="Basic and acidic residues" evidence="5">
    <location>
        <begin position="62"/>
        <end position="78"/>
    </location>
</feature>
<evidence type="ECO:0000313" key="7">
    <source>
        <dbReference type="Proteomes" id="UP000291343"/>
    </source>
</evidence>
<evidence type="ECO:0000256" key="4">
    <source>
        <dbReference type="ARBA" id="ARBA00025806"/>
    </source>
</evidence>
<dbReference type="FunCoup" id="A0A482XKR3">
    <property type="interactions" value="1737"/>
</dbReference>
<evidence type="ECO:0000256" key="5">
    <source>
        <dbReference type="SAM" id="MobiDB-lite"/>
    </source>
</evidence>
<dbReference type="Proteomes" id="UP000291343">
    <property type="component" value="Unassembled WGS sequence"/>
</dbReference>
<dbReference type="InParanoid" id="A0A482XKR3"/>
<name>A0A482XKR3_LAOST</name>
<keyword evidence="7" id="KW-1185">Reference proteome</keyword>
<feature type="region of interest" description="Disordered" evidence="5">
    <location>
        <begin position="38"/>
        <end position="85"/>
    </location>
</feature>
<evidence type="ECO:0000313" key="6">
    <source>
        <dbReference type="EMBL" id="RZF46506.1"/>
    </source>
</evidence>
<dbReference type="PRINTS" id="PR02064">
    <property type="entry name" value="DONSON"/>
</dbReference>
<dbReference type="InterPro" id="IPR024861">
    <property type="entry name" value="Donson"/>
</dbReference>